<organism evidence="10">
    <name type="scientific">Physcomitrium patens</name>
    <name type="common">Spreading-leaved earth moss</name>
    <name type="synonym">Physcomitrella patens</name>
    <dbReference type="NCBI Taxonomy" id="3218"/>
    <lineage>
        <taxon>Eukaryota</taxon>
        <taxon>Viridiplantae</taxon>
        <taxon>Streptophyta</taxon>
        <taxon>Embryophyta</taxon>
        <taxon>Bryophyta</taxon>
        <taxon>Bryophytina</taxon>
        <taxon>Bryopsida</taxon>
        <taxon>Funariidae</taxon>
        <taxon>Funariales</taxon>
        <taxon>Funariaceae</taxon>
        <taxon>Physcomitrium</taxon>
    </lineage>
</organism>
<proteinExistence type="predicted"/>
<protein>
    <recommendedName>
        <fullName evidence="2">tetraacyldisaccharide 4'-kinase</fullName>
        <ecNumber evidence="2">2.7.1.130</ecNumber>
    </recommendedName>
</protein>
<evidence type="ECO:0000313" key="10">
    <source>
        <dbReference type="EMBL" id="PNR33732.1"/>
    </source>
</evidence>
<reference evidence="11" key="3">
    <citation type="submission" date="2020-12" db="UniProtKB">
        <authorList>
            <consortium name="EnsemblPlants"/>
        </authorList>
    </citation>
    <scope>IDENTIFICATION</scope>
</reference>
<dbReference type="Gramene" id="Pp3c19_1630V3.1">
    <property type="protein sequence ID" value="Pp3c19_1630V3.1"/>
    <property type="gene ID" value="Pp3c19_1630"/>
</dbReference>
<dbReference type="GO" id="GO:0016020">
    <property type="term" value="C:membrane"/>
    <property type="evidence" value="ECO:0007669"/>
    <property type="project" value="GOC"/>
</dbReference>
<evidence type="ECO:0000256" key="3">
    <source>
        <dbReference type="ARBA" id="ARBA00022516"/>
    </source>
</evidence>
<dbReference type="PANTHER" id="PTHR42724:SF1">
    <property type="entry name" value="TETRAACYLDISACCHARIDE 4'-KINASE, MITOCHONDRIAL-RELATED"/>
    <property type="match status" value="1"/>
</dbReference>
<evidence type="ECO:0000256" key="6">
    <source>
        <dbReference type="ARBA" id="ARBA00022741"/>
    </source>
</evidence>
<evidence type="ECO:0000256" key="5">
    <source>
        <dbReference type="ARBA" id="ARBA00022679"/>
    </source>
</evidence>
<keyword evidence="4" id="KW-0441">Lipid A biosynthesis</keyword>
<evidence type="ECO:0000313" key="11">
    <source>
        <dbReference type="EnsemblPlants" id="Pp3c19_1630V3.1"/>
    </source>
</evidence>
<dbReference type="Pfam" id="PF02606">
    <property type="entry name" value="LpxK"/>
    <property type="match status" value="1"/>
</dbReference>
<dbReference type="UniPathway" id="UPA00359">
    <property type="reaction ID" value="UER00482"/>
</dbReference>
<keyword evidence="8" id="KW-0067">ATP-binding</keyword>
<keyword evidence="7" id="KW-0418">Kinase</keyword>
<keyword evidence="12" id="KW-1185">Reference proteome</keyword>
<evidence type="ECO:0000256" key="2">
    <source>
        <dbReference type="ARBA" id="ARBA00012071"/>
    </source>
</evidence>
<dbReference type="RefSeq" id="XP_024403909.1">
    <property type="nucleotide sequence ID" value="XM_024548141.2"/>
</dbReference>
<evidence type="ECO:0000313" key="12">
    <source>
        <dbReference type="Proteomes" id="UP000006727"/>
    </source>
</evidence>
<dbReference type="GO" id="GO:0005524">
    <property type="term" value="F:ATP binding"/>
    <property type="evidence" value="ECO:0007669"/>
    <property type="project" value="UniProtKB-KW"/>
</dbReference>
<dbReference type="PaxDb" id="3218-PP1S208_172V6.1"/>
<accession>A0A2K1IWT5</accession>
<dbReference type="GO" id="GO:0009245">
    <property type="term" value="P:lipid A biosynthetic process"/>
    <property type="evidence" value="ECO:0007669"/>
    <property type="project" value="UniProtKB-KW"/>
</dbReference>
<keyword evidence="9" id="KW-0443">Lipid metabolism</keyword>
<keyword evidence="3" id="KW-0444">Lipid biosynthesis</keyword>
<dbReference type="GO" id="GO:0009029">
    <property type="term" value="F:lipid-A 4'-kinase activity"/>
    <property type="evidence" value="ECO:0007669"/>
    <property type="project" value="UniProtKB-EC"/>
</dbReference>
<dbReference type="Proteomes" id="UP000006727">
    <property type="component" value="Chromosome 19"/>
</dbReference>
<sequence>MCVRGLSFRVRLEVMSGFAQRIRYAVSRISAVEQYSLSSLPVLERSLVPVLSVASTFYTFGILVRQLLYQLGIFGRTSLQGYRGGDEVHLLQKHLQDTPTRFGVGSNRTKVALSILRHEAEQRSNGLASIIGWKAEIGVAILDDGMQHWALERDLEIVMINSLTLWGNERLVPRGPMRESLEAIERAHVVVLHHANLVLDDQLKSIRETIDPFLRKGSIVLSSHMRPLCIYRYTKSSYLPSELPLLEVKGAVTLCVSAVGCPESLDLILLQVGASHVERLDFVDHHKFKNEDLKGIAEVFKQLQLRFPHQRVMLVTTEKDYMRDPAVMIELGNLGEGIFVLHSALEIVGCHGNDQSFRELLGSVYRQQNSKRMRLTS</sequence>
<dbReference type="InterPro" id="IPR003758">
    <property type="entry name" value="LpxK"/>
</dbReference>
<dbReference type="EnsemblPlants" id="Pp3c19_1630V3.1">
    <property type="protein sequence ID" value="Pp3c19_1630V3.1"/>
    <property type="gene ID" value="Pp3c19_1630"/>
</dbReference>
<keyword evidence="5" id="KW-0808">Transferase</keyword>
<dbReference type="AlphaFoldDB" id="A0A2K1IWT5"/>
<dbReference type="GeneID" id="112296044"/>
<evidence type="ECO:0000256" key="9">
    <source>
        <dbReference type="ARBA" id="ARBA00023098"/>
    </source>
</evidence>
<keyword evidence="6" id="KW-0547">Nucleotide-binding</keyword>
<reference evidence="10 12" key="2">
    <citation type="journal article" date="2018" name="Plant J.">
        <title>The Physcomitrella patens chromosome-scale assembly reveals moss genome structure and evolution.</title>
        <authorList>
            <person name="Lang D."/>
            <person name="Ullrich K.K."/>
            <person name="Murat F."/>
            <person name="Fuchs J."/>
            <person name="Jenkins J."/>
            <person name="Haas F.B."/>
            <person name="Piednoel M."/>
            <person name="Gundlach H."/>
            <person name="Van Bel M."/>
            <person name="Meyberg R."/>
            <person name="Vives C."/>
            <person name="Morata J."/>
            <person name="Symeonidi A."/>
            <person name="Hiss M."/>
            <person name="Muchero W."/>
            <person name="Kamisugi Y."/>
            <person name="Saleh O."/>
            <person name="Blanc G."/>
            <person name="Decker E.L."/>
            <person name="van Gessel N."/>
            <person name="Grimwood J."/>
            <person name="Hayes R.D."/>
            <person name="Graham S.W."/>
            <person name="Gunter L.E."/>
            <person name="McDaniel S.F."/>
            <person name="Hoernstein S.N.W."/>
            <person name="Larsson A."/>
            <person name="Li F.W."/>
            <person name="Perroud P.F."/>
            <person name="Phillips J."/>
            <person name="Ranjan P."/>
            <person name="Rokshar D.S."/>
            <person name="Rothfels C.J."/>
            <person name="Schneider L."/>
            <person name="Shu S."/>
            <person name="Stevenson D.W."/>
            <person name="Thummler F."/>
            <person name="Tillich M."/>
            <person name="Villarreal Aguilar J.C."/>
            <person name="Widiez T."/>
            <person name="Wong G.K."/>
            <person name="Wymore A."/>
            <person name="Zhang Y."/>
            <person name="Zimmer A.D."/>
            <person name="Quatrano R.S."/>
            <person name="Mayer K.F.X."/>
            <person name="Goodstein D."/>
            <person name="Casacuberta J.M."/>
            <person name="Vandepoele K."/>
            <person name="Reski R."/>
            <person name="Cuming A.C."/>
            <person name="Tuskan G.A."/>
            <person name="Maumus F."/>
            <person name="Salse J."/>
            <person name="Schmutz J."/>
            <person name="Rensing S.A."/>
        </authorList>
    </citation>
    <scope>NUCLEOTIDE SEQUENCE [LARGE SCALE GENOMIC DNA]</scope>
    <source>
        <strain evidence="11 12">cv. Gransden 2004</strain>
    </source>
</reference>
<dbReference type="STRING" id="3218.A0A2K1IWT5"/>
<evidence type="ECO:0000256" key="7">
    <source>
        <dbReference type="ARBA" id="ARBA00022777"/>
    </source>
</evidence>
<evidence type="ECO:0000256" key="4">
    <source>
        <dbReference type="ARBA" id="ARBA00022556"/>
    </source>
</evidence>
<evidence type="ECO:0000256" key="8">
    <source>
        <dbReference type="ARBA" id="ARBA00022840"/>
    </source>
</evidence>
<evidence type="ECO:0000256" key="1">
    <source>
        <dbReference type="ARBA" id="ARBA00004870"/>
    </source>
</evidence>
<dbReference type="EC" id="2.7.1.130" evidence="2"/>
<gene>
    <name evidence="11" type="primary">LOC112296044</name>
    <name evidence="10" type="ORF">PHYPA_023548</name>
</gene>
<comment type="pathway">
    <text evidence="1">Glycolipid biosynthesis; lipid IV(A) biosynthesis; lipid IV(A) from (3R)-3-hydroxytetradecanoyl-[acyl-carrier-protein] and UDP-N-acetyl-alpha-D-glucosamine: step 6/6.</text>
</comment>
<reference evidence="10 12" key="1">
    <citation type="journal article" date="2008" name="Science">
        <title>The Physcomitrella genome reveals evolutionary insights into the conquest of land by plants.</title>
        <authorList>
            <person name="Rensing S."/>
            <person name="Lang D."/>
            <person name="Zimmer A."/>
            <person name="Terry A."/>
            <person name="Salamov A."/>
            <person name="Shapiro H."/>
            <person name="Nishiyama T."/>
            <person name="Perroud P.-F."/>
            <person name="Lindquist E."/>
            <person name="Kamisugi Y."/>
            <person name="Tanahashi T."/>
            <person name="Sakakibara K."/>
            <person name="Fujita T."/>
            <person name="Oishi K."/>
            <person name="Shin-I T."/>
            <person name="Kuroki Y."/>
            <person name="Toyoda A."/>
            <person name="Suzuki Y."/>
            <person name="Hashimoto A."/>
            <person name="Yamaguchi K."/>
            <person name="Sugano A."/>
            <person name="Kohara Y."/>
            <person name="Fujiyama A."/>
            <person name="Anterola A."/>
            <person name="Aoki S."/>
            <person name="Ashton N."/>
            <person name="Barbazuk W.B."/>
            <person name="Barker E."/>
            <person name="Bennetzen J."/>
            <person name="Bezanilla M."/>
            <person name="Blankenship R."/>
            <person name="Cho S.H."/>
            <person name="Dutcher S."/>
            <person name="Estelle M."/>
            <person name="Fawcett J.A."/>
            <person name="Gundlach H."/>
            <person name="Hanada K."/>
            <person name="Heyl A."/>
            <person name="Hicks K.A."/>
            <person name="Hugh J."/>
            <person name="Lohr M."/>
            <person name="Mayer K."/>
            <person name="Melkozernov A."/>
            <person name="Murata T."/>
            <person name="Nelson D."/>
            <person name="Pils B."/>
            <person name="Prigge M."/>
            <person name="Reiss B."/>
            <person name="Renner T."/>
            <person name="Rombauts S."/>
            <person name="Rushton P."/>
            <person name="Sanderfoot A."/>
            <person name="Schween G."/>
            <person name="Shiu S.-H."/>
            <person name="Stueber K."/>
            <person name="Theodoulou F.L."/>
            <person name="Tu H."/>
            <person name="Van de Peer Y."/>
            <person name="Verrier P.J."/>
            <person name="Waters E."/>
            <person name="Wood A."/>
            <person name="Yang L."/>
            <person name="Cove D."/>
            <person name="Cuming A."/>
            <person name="Hasebe M."/>
            <person name="Lucas S."/>
            <person name="Mishler D.B."/>
            <person name="Reski R."/>
            <person name="Grigoriev I."/>
            <person name="Quatrano R.S."/>
            <person name="Boore J.L."/>
        </authorList>
    </citation>
    <scope>NUCLEOTIDE SEQUENCE [LARGE SCALE GENOMIC DNA]</scope>
    <source>
        <strain evidence="11 12">cv. Gransden 2004</strain>
    </source>
</reference>
<dbReference type="PANTHER" id="PTHR42724">
    <property type="entry name" value="TETRAACYLDISACCHARIDE 4'-KINASE"/>
    <property type="match status" value="1"/>
</dbReference>
<name>A0A2K1IWT5_PHYPA</name>
<dbReference type="EMBL" id="ABEU02000019">
    <property type="protein sequence ID" value="PNR33732.1"/>
    <property type="molecule type" value="Genomic_DNA"/>
</dbReference>